<proteinExistence type="predicted"/>
<dbReference type="EMBL" id="VUYU01000029">
    <property type="protein sequence ID" value="NHZ37466.1"/>
    <property type="molecule type" value="Genomic_DNA"/>
</dbReference>
<keyword evidence="2" id="KW-1185">Reference proteome</keyword>
<dbReference type="RefSeq" id="WP_167230698.1">
    <property type="nucleotide sequence ID" value="NZ_VUYU01000029.1"/>
</dbReference>
<evidence type="ECO:0000313" key="1">
    <source>
        <dbReference type="EMBL" id="NHZ37466.1"/>
    </source>
</evidence>
<organism evidence="1 2">
    <name type="scientific">Massilia rubra</name>
    <dbReference type="NCBI Taxonomy" id="2607910"/>
    <lineage>
        <taxon>Bacteria</taxon>
        <taxon>Pseudomonadati</taxon>
        <taxon>Pseudomonadota</taxon>
        <taxon>Betaproteobacteria</taxon>
        <taxon>Burkholderiales</taxon>
        <taxon>Oxalobacteraceae</taxon>
        <taxon>Telluria group</taxon>
        <taxon>Massilia</taxon>
    </lineage>
</organism>
<name>A0ABX0LRI2_9BURK</name>
<comment type="caution">
    <text evidence="1">The sequence shown here is derived from an EMBL/GenBank/DDBJ whole genome shotgun (WGS) entry which is preliminary data.</text>
</comment>
<protein>
    <submittedName>
        <fullName evidence="1">Uncharacterized protein</fullName>
    </submittedName>
</protein>
<dbReference type="Proteomes" id="UP000785613">
    <property type="component" value="Unassembled WGS sequence"/>
</dbReference>
<reference evidence="1 2" key="1">
    <citation type="submission" date="2019-09" db="EMBL/GenBank/DDBJ databases">
        <title>Taxonomy of Antarctic Massilia spp.: description of Massilia rubra sp. nov., Massilia aquatica sp. nov., Massilia mucilaginosa sp. nov., Massilia frigida sp. nov. isolated from streams, lakes and regoliths.</title>
        <authorList>
            <person name="Holochova P."/>
            <person name="Sedlacek I."/>
            <person name="Kralova S."/>
            <person name="Maslanova I."/>
            <person name="Busse H.-J."/>
            <person name="Stankova E."/>
            <person name="Vrbovska V."/>
            <person name="Kovarovic V."/>
            <person name="Bartak M."/>
            <person name="Svec P."/>
            <person name="Pantucek R."/>
        </authorList>
    </citation>
    <scope>NUCLEOTIDE SEQUENCE [LARGE SCALE GENOMIC DNA]</scope>
    <source>
        <strain evidence="1 2">CCM 8692</strain>
    </source>
</reference>
<evidence type="ECO:0000313" key="2">
    <source>
        <dbReference type="Proteomes" id="UP000785613"/>
    </source>
</evidence>
<accession>A0ABX0LRI2</accession>
<gene>
    <name evidence="1" type="ORF">F0185_28290</name>
</gene>
<sequence>MNELLQELNRRGGWDWCIRSFDGDALHLSAGSSLSAVRHMVAFGGVSYLACPSVFHHPVFRLARADERLALGAVTALGEDELVVAIDADSTGGMALASYFIVATSATLDVPGAA</sequence>